<comment type="subcellular location">
    <subcellularLocation>
        <location evidence="1 7">Membrane</location>
        <topology evidence="1 7">Multi-pass membrane protein</topology>
    </subcellularLocation>
</comment>
<organism evidence="10 11">
    <name type="scientific">Alligator sinensis</name>
    <name type="common">Chinese alligator</name>
    <dbReference type="NCBI Taxonomy" id="38654"/>
    <lineage>
        <taxon>Eukaryota</taxon>
        <taxon>Metazoa</taxon>
        <taxon>Chordata</taxon>
        <taxon>Craniata</taxon>
        <taxon>Vertebrata</taxon>
        <taxon>Euteleostomi</taxon>
        <taxon>Archelosauria</taxon>
        <taxon>Archosauria</taxon>
        <taxon>Crocodylia</taxon>
        <taxon>Alligatoridae</taxon>
        <taxon>Alligatorinae</taxon>
        <taxon>Alligator</taxon>
    </lineage>
</organism>
<feature type="transmembrane region" description="Helical" evidence="7">
    <location>
        <begin position="537"/>
        <end position="560"/>
    </location>
</feature>
<feature type="compositionally biased region" description="Polar residues" evidence="8">
    <location>
        <begin position="805"/>
        <end position="816"/>
    </location>
</feature>
<keyword evidence="5 6" id="KW-0472">Membrane</keyword>
<evidence type="ECO:0000256" key="2">
    <source>
        <dbReference type="ARBA" id="ARBA00006510"/>
    </source>
</evidence>
<dbReference type="KEGG" id="asn:102385726"/>
<feature type="transmembrane region" description="Helical" evidence="7">
    <location>
        <begin position="712"/>
        <end position="736"/>
    </location>
</feature>
<feature type="transmembrane region" description="Helical" evidence="7">
    <location>
        <begin position="124"/>
        <end position="146"/>
    </location>
</feature>
<feature type="domain" description="MARVEL" evidence="9">
    <location>
        <begin position="628"/>
        <end position="779"/>
    </location>
</feature>
<feature type="transmembrane region" description="Helical" evidence="7">
    <location>
        <begin position="756"/>
        <end position="775"/>
    </location>
</feature>
<sequence length="832" mass="94302">MSSPVQQCRPHSPDATSQHPASELSLLEPAHEDLPDVDVDVDVDVPLRALPCPMRQKRRLLQASREKAPSGWVPWGPSPHRTLQRCREGLQRLVGLCQLWKAALDQIEGKFGTGVRSYFSFLRFLLCLNLLPLLLTAGSVLVPLGWLRGQAALPGCQAAGLPCLNASHGDRPSAIWHHLHDLFSGKGFLECSYLFYGYYQVGEEDRAWYIVRLAYLLNSLGYLLLCFLWILRRSVKGLVRQQVLSRAYRPCRGTHIFSEWDFCIHSLGTAAIKHQSFCNELKPPHPWRQMELAEERRHLENQRRTRWQRSLTYLVHLLVNLGVLLLMAVAFYCIHQVTAFSQASDASVVTQYLPSITISLLNLLLPWVFHMLVQAECYSPHMEVNLTLIRCVTLRLGSLGMVLFSLRHTLCLENSNSNDTCQACRPQCWENVVGQEMYKLTVFSFLITLGDTFLISLPRRRIAERVQHAWLQKEEFLVPQNILGTVAAQTVVWLGIFYCPLLPLLNGTFIFLTFYLKKYTVLQNCRPAKRLFRASSSTFFFQFVLLLGLAMAAGSLTYAITRIRPSKTCGLFANYSAAWKVVPKAVETRLPHAAQQVLNYLTSDAFSCPFIILLSLILTMCVSQARVNKQAIKELKRQLMQVFALVVFSCIIGEGYTNKPHSSELFCVFNHNQDACRYGVGIGVLGFLACVFFLLVDFYFPQISNVTDRKYLVLADLAFSGIWTFLWFVGFCFLTNQWAWTEPADVLVGSDSARAAIVFSFFSVFSWAFLIACAFRRYQMGVDDFAQSYVDPTPDPSTPYSSYPNVSQDSYQQPPFTQAGEGTEGYQPPPTY</sequence>
<dbReference type="GeneID" id="102385726"/>
<dbReference type="AlphaFoldDB" id="A0A3Q0FPE3"/>
<feature type="transmembrane region" description="Helical" evidence="7">
    <location>
        <begin position="639"/>
        <end position="658"/>
    </location>
</feature>
<evidence type="ECO:0000256" key="1">
    <source>
        <dbReference type="ARBA" id="ARBA00004141"/>
    </source>
</evidence>
<feature type="transmembrane region" description="Helical" evidence="7">
    <location>
        <begin position="491"/>
        <end position="516"/>
    </location>
</feature>
<evidence type="ECO:0000256" key="6">
    <source>
        <dbReference type="PROSITE-ProRule" id="PRU00581"/>
    </source>
</evidence>
<dbReference type="PROSITE" id="PS51225">
    <property type="entry name" value="MARVEL"/>
    <property type="match status" value="1"/>
</dbReference>
<feature type="transmembrane region" description="Helical" evidence="7">
    <location>
        <begin position="311"/>
        <end position="332"/>
    </location>
</feature>
<keyword evidence="3 6" id="KW-0812">Transmembrane</keyword>
<evidence type="ECO:0000256" key="7">
    <source>
        <dbReference type="RuleBase" id="RU310713"/>
    </source>
</evidence>
<evidence type="ECO:0000256" key="8">
    <source>
        <dbReference type="SAM" id="MobiDB-lite"/>
    </source>
</evidence>
<proteinExistence type="inferred from homology"/>
<gene>
    <name evidence="11" type="primary">TMC8</name>
</gene>
<dbReference type="PANTHER" id="PTHR23302">
    <property type="entry name" value="TRANSMEMBRANE CHANNEL-RELATED"/>
    <property type="match status" value="1"/>
</dbReference>
<feature type="region of interest" description="Disordered" evidence="8">
    <location>
        <begin position="793"/>
        <end position="832"/>
    </location>
</feature>
<dbReference type="CTD" id="147138"/>
<dbReference type="GO" id="GO:0008381">
    <property type="term" value="F:mechanosensitive monoatomic ion channel activity"/>
    <property type="evidence" value="ECO:0007669"/>
    <property type="project" value="TreeGrafter"/>
</dbReference>
<evidence type="ECO:0000256" key="3">
    <source>
        <dbReference type="ARBA" id="ARBA00022692"/>
    </source>
</evidence>
<evidence type="ECO:0000259" key="9">
    <source>
        <dbReference type="PROSITE" id="PS51225"/>
    </source>
</evidence>
<dbReference type="PANTHER" id="PTHR23302:SF39">
    <property type="entry name" value="TRANSMEMBRANE CHANNEL-LIKE PROTEIN 8"/>
    <property type="match status" value="1"/>
</dbReference>
<evidence type="ECO:0000256" key="4">
    <source>
        <dbReference type="ARBA" id="ARBA00022989"/>
    </source>
</evidence>
<feature type="region of interest" description="Disordered" evidence="8">
    <location>
        <begin position="1"/>
        <end position="23"/>
    </location>
</feature>
<dbReference type="GO" id="GO:0005886">
    <property type="term" value="C:plasma membrane"/>
    <property type="evidence" value="ECO:0007669"/>
    <property type="project" value="InterPro"/>
</dbReference>
<keyword evidence="4 7" id="KW-1133">Transmembrane helix</keyword>
<dbReference type="Pfam" id="PF01284">
    <property type="entry name" value="MARVEL"/>
    <property type="match status" value="1"/>
</dbReference>
<evidence type="ECO:0000256" key="5">
    <source>
        <dbReference type="ARBA" id="ARBA00023136"/>
    </source>
</evidence>
<name>A0A3Q0FPE3_ALLSI</name>
<protein>
    <recommendedName>
        <fullName evidence="7">Transmembrane channel-like protein</fullName>
    </recommendedName>
</protein>
<dbReference type="InParanoid" id="A0A3Q0FPE3"/>
<feature type="transmembrane region" description="Helical" evidence="7">
    <location>
        <begin position="207"/>
        <end position="231"/>
    </location>
</feature>
<dbReference type="Proteomes" id="UP000189705">
    <property type="component" value="Unplaced"/>
</dbReference>
<accession>A0A3Q0FPE3</accession>
<dbReference type="InterPro" id="IPR008253">
    <property type="entry name" value="Marvel"/>
</dbReference>
<dbReference type="STRING" id="38654.A0A3Q0FPE3"/>
<feature type="transmembrane region" description="Helical" evidence="7">
    <location>
        <begin position="610"/>
        <end position="627"/>
    </location>
</feature>
<evidence type="ECO:0000313" key="10">
    <source>
        <dbReference type="Proteomes" id="UP000189705"/>
    </source>
</evidence>
<evidence type="ECO:0000313" key="11">
    <source>
        <dbReference type="RefSeq" id="XP_025049152.1"/>
    </source>
</evidence>
<dbReference type="Pfam" id="PF07810">
    <property type="entry name" value="TMC"/>
    <property type="match status" value="1"/>
</dbReference>
<keyword evidence="10" id="KW-1185">Reference proteome</keyword>
<dbReference type="RefSeq" id="XP_025049152.1">
    <property type="nucleotide sequence ID" value="XM_025193367.1"/>
</dbReference>
<reference evidence="11" key="1">
    <citation type="submission" date="2025-08" db="UniProtKB">
        <authorList>
            <consortium name="RefSeq"/>
        </authorList>
    </citation>
    <scope>IDENTIFICATION</scope>
</reference>
<dbReference type="InterPro" id="IPR038900">
    <property type="entry name" value="TMC"/>
</dbReference>
<feature type="transmembrane region" description="Helical" evidence="7">
    <location>
        <begin position="678"/>
        <end position="700"/>
    </location>
</feature>
<feature type="transmembrane region" description="Helical" evidence="7">
    <location>
        <begin position="352"/>
        <end position="373"/>
    </location>
</feature>
<feature type="transmembrane region" description="Helical" evidence="7">
    <location>
        <begin position="385"/>
        <end position="406"/>
    </location>
</feature>
<comment type="similarity">
    <text evidence="2 7">Belongs to the TMC family.</text>
</comment>
<dbReference type="InterPro" id="IPR012496">
    <property type="entry name" value="TMC_dom"/>
</dbReference>